<dbReference type="RefSeq" id="XP_014157487.1">
    <property type="nucleotide sequence ID" value="XM_014302012.1"/>
</dbReference>
<accession>A0A0L0G3G2</accession>
<evidence type="ECO:0000313" key="7">
    <source>
        <dbReference type="EMBL" id="KNC83585.1"/>
    </source>
</evidence>
<dbReference type="EMBL" id="KQ241822">
    <property type="protein sequence ID" value="KNC83585.1"/>
    <property type="molecule type" value="Genomic_DNA"/>
</dbReference>
<dbReference type="eggNOG" id="KOG1703">
    <property type="taxonomic scope" value="Eukaryota"/>
</dbReference>
<dbReference type="GO" id="GO:0005634">
    <property type="term" value="C:nucleus"/>
    <property type="evidence" value="ECO:0007669"/>
    <property type="project" value="TreeGrafter"/>
</dbReference>
<evidence type="ECO:0000259" key="6">
    <source>
        <dbReference type="PROSITE" id="PS50023"/>
    </source>
</evidence>
<dbReference type="InterPro" id="IPR001781">
    <property type="entry name" value="Znf_LIM"/>
</dbReference>
<dbReference type="GO" id="GO:0003712">
    <property type="term" value="F:transcription coregulator activity"/>
    <property type="evidence" value="ECO:0007669"/>
    <property type="project" value="TreeGrafter"/>
</dbReference>
<dbReference type="OrthoDB" id="15567at2759"/>
<dbReference type="CDD" id="cd08368">
    <property type="entry name" value="LIM"/>
    <property type="match status" value="2"/>
</dbReference>
<dbReference type="PANTHER" id="PTHR24205">
    <property type="entry name" value="FOUR AND A HALF LIM DOMAINS PROTEIN"/>
    <property type="match status" value="1"/>
</dbReference>
<dbReference type="Proteomes" id="UP000054560">
    <property type="component" value="Unassembled WGS sequence"/>
</dbReference>
<dbReference type="SMART" id="SM00132">
    <property type="entry name" value="LIM"/>
    <property type="match status" value="2"/>
</dbReference>
<dbReference type="Pfam" id="PF00412">
    <property type="entry name" value="LIM"/>
    <property type="match status" value="2"/>
</dbReference>
<keyword evidence="2" id="KW-0677">Repeat</keyword>
<keyword evidence="4 5" id="KW-0440">LIM domain</keyword>
<keyword evidence="3 5" id="KW-0862">Zinc</keyword>
<sequence length="151" mass="17156">MGDDGHVYCVSDYAKKFGDVCKVCDTPILPSETTVKGGEFAYHVEHFVCFHCKLSLVNQSFIQKYDNIYCLADFYNIIADKCEKCNTPVQDSDFIDAMGSSWHVECFVCHRCKASPDCAEGMYEHDGAPYCHKCYKDIRTEVYEKTGVELP</sequence>
<dbReference type="Gene3D" id="2.10.110.10">
    <property type="entry name" value="Cysteine Rich Protein"/>
    <property type="match status" value="2"/>
</dbReference>
<dbReference type="STRING" id="667725.A0A0L0G3G2"/>
<reference evidence="7 8" key="1">
    <citation type="submission" date="2011-02" db="EMBL/GenBank/DDBJ databases">
        <title>The Genome Sequence of Sphaeroforma arctica JP610.</title>
        <authorList>
            <consortium name="The Broad Institute Genome Sequencing Platform"/>
            <person name="Russ C."/>
            <person name="Cuomo C."/>
            <person name="Young S.K."/>
            <person name="Zeng Q."/>
            <person name="Gargeya S."/>
            <person name="Alvarado L."/>
            <person name="Berlin A."/>
            <person name="Chapman S.B."/>
            <person name="Chen Z."/>
            <person name="Freedman E."/>
            <person name="Gellesch M."/>
            <person name="Goldberg J."/>
            <person name="Griggs A."/>
            <person name="Gujja S."/>
            <person name="Heilman E."/>
            <person name="Heiman D."/>
            <person name="Howarth C."/>
            <person name="Mehta T."/>
            <person name="Neiman D."/>
            <person name="Pearson M."/>
            <person name="Roberts A."/>
            <person name="Saif S."/>
            <person name="Shea T."/>
            <person name="Shenoy N."/>
            <person name="Sisk P."/>
            <person name="Stolte C."/>
            <person name="Sykes S."/>
            <person name="White J."/>
            <person name="Yandava C."/>
            <person name="Burger G."/>
            <person name="Gray M.W."/>
            <person name="Holland P.W.H."/>
            <person name="King N."/>
            <person name="Lang F.B.F."/>
            <person name="Roger A.J."/>
            <person name="Ruiz-Trillo I."/>
            <person name="Haas B."/>
            <person name="Nusbaum C."/>
            <person name="Birren B."/>
        </authorList>
    </citation>
    <scope>NUCLEOTIDE SEQUENCE [LARGE SCALE GENOMIC DNA]</scope>
    <source>
        <strain evidence="7 8">JP610</strain>
    </source>
</reference>
<dbReference type="GO" id="GO:0046872">
    <property type="term" value="F:metal ion binding"/>
    <property type="evidence" value="ECO:0007669"/>
    <property type="project" value="UniProtKB-KW"/>
</dbReference>
<evidence type="ECO:0000313" key="8">
    <source>
        <dbReference type="Proteomes" id="UP000054560"/>
    </source>
</evidence>
<proteinExistence type="predicted"/>
<protein>
    <recommendedName>
        <fullName evidence="6">LIM zinc-binding domain-containing protein</fullName>
    </recommendedName>
</protein>
<gene>
    <name evidence="7" type="ORF">SARC_04169</name>
</gene>
<dbReference type="AlphaFoldDB" id="A0A0L0G3G2"/>
<name>A0A0L0G3G2_9EUKA</name>
<organism evidence="7 8">
    <name type="scientific">Sphaeroforma arctica JP610</name>
    <dbReference type="NCBI Taxonomy" id="667725"/>
    <lineage>
        <taxon>Eukaryota</taxon>
        <taxon>Ichthyosporea</taxon>
        <taxon>Ichthyophonida</taxon>
        <taxon>Sphaeroforma</taxon>
    </lineage>
</organism>
<evidence type="ECO:0000256" key="5">
    <source>
        <dbReference type="PROSITE-ProRule" id="PRU00125"/>
    </source>
</evidence>
<dbReference type="GeneID" id="25904673"/>
<dbReference type="PANTHER" id="PTHR24205:SF16">
    <property type="entry name" value="GH01042P-RELATED"/>
    <property type="match status" value="1"/>
</dbReference>
<evidence type="ECO:0000256" key="2">
    <source>
        <dbReference type="ARBA" id="ARBA00022737"/>
    </source>
</evidence>
<feature type="domain" description="LIM zinc-binding" evidence="6">
    <location>
        <begin position="19"/>
        <end position="79"/>
    </location>
</feature>
<evidence type="ECO:0000256" key="3">
    <source>
        <dbReference type="ARBA" id="ARBA00022833"/>
    </source>
</evidence>
<dbReference type="PROSITE" id="PS50023">
    <property type="entry name" value="LIM_DOMAIN_2"/>
    <property type="match status" value="2"/>
</dbReference>
<evidence type="ECO:0000256" key="4">
    <source>
        <dbReference type="ARBA" id="ARBA00023038"/>
    </source>
</evidence>
<keyword evidence="8" id="KW-1185">Reference proteome</keyword>
<feature type="domain" description="LIM zinc-binding" evidence="6">
    <location>
        <begin position="80"/>
        <end position="141"/>
    </location>
</feature>
<dbReference type="PROSITE" id="PS00478">
    <property type="entry name" value="LIM_DOMAIN_1"/>
    <property type="match status" value="1"/>
</dbReference>
<keyword evidence="1 5" id="KW-0479">Metal-binding</keyword>
<evidence type="ECO:0000256" key="1">
    <source>
        <dbReference type="ARBA" id="ARBA00022723"/>
    </source>
</evidence>
<dbReference type="SUPFAM" id="SSF57716">
    <property type="entry name" value="Glucocorticoid receptor-like (DNA-binding domain)"/>
    <property type="match status" value="2"/>
</dbReference>